<protein>
    <recommendedName>
        <fullName evidence="4">Phosphatidylglycerol/phosphatidylinositol transfer protein</fullName>
    </recommendedName>
</protein>
<dbReference type="AlphaFoldDB" id="A0A4S8L098"/>
<gene>
    <name evidence="2" type="ORF">K435DRAFT_872987</name>
</gene>
<evidence type="ECO:0000256" key="1">
    <source>
        <dbReference type="SAM" id="SignalP"/>
    </source>
</evidence>
<sequence>MKLSLISTVVACSLGALAQRANVGSPTVGTAIQAGSNMTIRVDRPDTLSGSKEVGIVLGLVFCPDPEFPCRPAEDGMGFVLYDGPFNPQFSTPSGSLPPHENFVVSIPNTTAKGTAQLQFLHVSLIGASLAPFLETSSVNVTIV</sequence>
<accession>A0A4S8L098</accession>
<name>A0A4S8L098_DENBC</name>
<reference evidence="2 3" key="1">
    <citation type="journal article" date="2019" name="Nat. Ecol. Evol.">
        <title>Megaphylogeny resolves global patterns of mushroom evolution.</title>
        <authorList>
            <person name="Varga T."/>
            <person name="Krizsan K."/>
            <person name="Foldi C."/>
            <person name="Dima B."/>
            <person name="Sanchez-Garcia M."/>
            <person name="Sanchez-Ramirez S."/>
            <person name="Szollosi G.J."/>
            <person name="Szarkandi J.G."/>
            <person name="Papp V."/>
            <person name="Albert L."/>
            <person name="Andreopoulos W."/>
            <person name="Angelini C."/>
            <person name="Antonin V."/>
            <person name="Barry K.W."/>
            <person name="Bougher N.L."/>
            <person name="Buchanan P."/>
            <person name="Buyck B."/>
            <person name="Bense V."/>
            <person name="Catcheside P."/>
            <person name="Chovatia M."/>
            <person name="Cooper J."/>
            <person name="Damon W."/>
            <person name="Desjardin D."/>
            <person name="Finy P."/>
            <person name="Geml J."/>
            <person name="Haridas S."/>
            <person name="Hughes K."/>
            <person name="Justo A."/>
            <person name="Karasinski D."/>
            <person name="Kautmanova I."/>
            <person name="Kiss B."/>
            <person name="Kocsube S."/>
            <person name="Kotiranta H."/>
            <person name="LaButti K.M."/>
            <person name="Lechner B.E."/>
            <person name="Liimatainen K."/>
            <person name="Lipzen A."/>
            <person name="Lukacs Z."/>
            <person name="Mihaltcheva S."/>
            <person name="Morgado L.N."/>
            <person name="Niskanen T."/>
            <person name="Noordeloos M.E."/>
            <person name="Ohm R.A."/>
            <person name="Ortiz-Santana B."/>
            <person name="Ovrebo C."/>
            <person name="Racz N."/>
            <person name="Riley R."/>
            <person name="Savchenko A."/>
            <person name="Shiryaev A."/>
            <person name="Soop K."/>
            <person name="Spirin V."/>
            <person name="Szebenyi C."/>
            <person name="Tomsovsky M."/>
            <person name="Tulloss R.E."/>
            <person name="Uehling J."/>
            <person name="Grigoriev I.V."/>
            <person name="Vagvolgyi C."/>
            <person name="Papp T."/>
            <person name="Martin F.M."/>
            <person name="Miettinen O."/>
            <person name="Hibbett D.S."/>
            <person name="Nagy L.G."/>
        </authorList>
    </citation>
    <scope>NUCLEOTIDE SEQUENCE [LARGE SCALE GENOMIC DNA]</scope>
    <source>
        <strain evidence="2 3">CBS 962.96</strain>
    </source>
</reference>
<evidence type="ECO:0000313" key="3">
    <source>
        <dbReference type="Proteomes" id="UP000297245"/>
    </source>
</evidence>
<organism evidence="2 3">
    <name type="scientific">Dendrothele bispora (strain CBS 962.96)</name>
    <dbReference type="NCBI Taxonomy" id="1314807"/>
    <lineage>
        <taxon>Eukaryota</taxon>
        <taxon>Fungi</taxon>
        <taxon>Dikarya</taxon>
        <taxon>Basidiomycota</taxon>
        <taxon>Agaricomycotina</taxon>
        <taxon>Agaricomycetes</taxon>
        <taxon>Agaricomycetidae</taxon>
        <taxon>Agaricales</taxon>
        <taxon>Agaricales incertae sedis</taxon>
        <taxon>Dendrothele</taxon>
    </lineage>
</organism>
<evidence type="ECO:0000313" key="2">
    <source>
        <dbReference type="EMBL" id="THU81777.1"/>
    </source>
</evidence>
<feature type="signal peptide" evidence="1">
    <location>
        <begin position="1"/>
        <end position="18"/>
    </location>
</feature>
<feature type="chain" id="PRO_5020506134" description="Phosphatidylglycerol/phosphatidylinositol transfer protein" evidence="1">
    <location>
        <begin position="19"/>
        <end position="144"/>
    </location>
</feature>
<keyword evidence="1" id="KW-0732">Signal</keyword>
<dbReference type="InterPro" id="IPR045469">
    <property type="entry name" value="Nis1"/>
</dbReference>
<dbReference type="Pfam" id="PF19271">
    <property type="entry name" value="Nis1"/>
    <property type="match status" value="1"/>
</dbReference>
<evidence type="ECO:0008006" key="4">
    <source>
        <dbReference type="Google" id="ProtNLM"/>
    </source>
</evidence>
<dbReference type="Proteomes" id="UP000297245">
    <property type="component" value="Unassembled WGS sequence"/>
</dbReference>
<proteinExistence type="predicted"/>
<keyword evidence="3" id="KW-1185">Reference proteome</keyword>
<dbReference type="EMBL" id="ML179781">
    <property type="protein sequence ID" value="THU81777.1"/>
    <property type="molecule type" value="Genomic_DNA"/>
</dbReference>
<dbReference type="OrthoDB" id="2841294at2759"/>